<name>A0A9Q3DZJ8_9BASI</name>
<gene>
    <name evidence="1" type="ORF">O181_049278</name>
</gene>
<protein>
    <submittedName>
        <fullName evidence="1">Uncharacterized protein</fullName>
    </submittedName>
</protein>
<dbReference type="EMBL" id="AVOT02021007">
    <property type="protein sequence ID" value="MBW0509563.1"/>
    <property type="molecule type" value="Genomic_DNA"/>
</dbReference>
<comment type="caution">
    <text evidence="1">The sequence shown here is derived from an EMBL/GenBank/DDBJ whole genome shotgun (WGS) entry which is preliminary data.</text>
</comment>
<accession>A0A9Q3DZJ8</accession>
<evidence type="ECO:0000313" key="2">
    <source>
        <dbReference type="Proteomes" id="UP000765509"/>
    </source>
</evidence>
<evidence type="ECO:0000313" key="1">
    <source>
        <dbReference type="EMBL" id="MBW0509563.1"/>
    </source>
</evidence>
<reference evidence="1" key="1">
    <citation type="submission" date="2021-03" db="EMBL/GenBank/DDBJ databases">
        <title>Draft genome sequence of rust myrtle Austropuccinia psidii MF-1, a brazilian biotype.</title>
        <authorList>
            <person name="Quecine M.C."/>
            <person name="Pachon D.M.R."/>
            <person name="Bonatelli M.L."/>
            <person name="Correr F.H."/>
            <person name="Franceschini L.M."/>
            <person name="Leite T.F."/>
            <person name="Margarido G.R.A."/>
            <person name="Almeida C.A."/>
            <person name="Ferrarezi J.A."/>
            <person name="Labate C.A."/>
        </authorList>
    </citation>
    <scope>NUCLEOTIDE SEQUENCE</scope>
    <source>
        <strain evidence="1">MF-1</strain>
    </source>
</reference>
<organism evidence="1 2">
    <name type="scientific">Austropuccinia psidii MF-1</name>
    <dbReference type="NCBI Taxonomy" id="1389203"/>
    <lineage>
        <taxon>Eukaryota</taxon>
        <taxon>Fungi</taxon>
        <taxon>Dikarya</taxon>
        <taxon>Basidiomycota</taxon>
        <taxon>Pucciniomycotina</taxon>
        <taxon>Pucciniomycetes</taxon>
        <taxon>Pucciniales</taxon>
        <taxon>Sphaerophragmiaceae</taxon>
        <taxon>Austropuccinia</taxon>
    </lineage>
</organism>
<sequence length="86" mass="9682">MSTHRYSSICICMCQYFSTQTQSSPEGDSHRAVFTPFQYKQNIKKLKSTIAPESLQKIPTSASGSEGPQILMDQNFPANYSRLTKN</sequence>
<proteinExistence type="predicted"/>
<dbReference type="AlphaFoldDB" id="A0A9Q3DZJ8"/>
<keyword evidence="2" id="KW-1185">Reference proteome</keyword>
<dbReference type="Proteomes" id="UP000765509">
    <property type="component" value="Unassembled WGS sequence"/>
</dbReference>